<dbReference type="AlphaFoldDB" id="A0A642C5B4"/>
<dbReference type="Proteomes" id="UP000435985">
    <property type="component" value="Unassembled WGS sequence"/>
</dbReference>
<dbReference type="PANTHER" id="PTHR39196">
    <property type="entry name" value="PRIMOSOME, DNAD SUBUNIT"/>
    <property type="match status" value="1"/>
</dbReference>
<feature type="transmembrane region" description="Helical" evidence="2">
    <location>
        <begin position="35"/>
        <end position="55"/>
    </location>
</feature>
<proteinExistence type="predicted"/>
<dbReference type="PANTHER" id="PTHR39196:SF1">
    <property type="entry name" value="PRIMOSOME, DNAD SUBUNIT"/>
    <property type="match status" value="1"/>
</dbReference>
<reference evidence="4 5" key="1">
    <citation type="journal article" date="2019" name="Nat. Med.">
        <title>A library of human gut bacterial isolates paired with longitudinal multiomics data enables mechanistic microbiome research.</title>
        <authorList>
            <person name="Poyet M."/>
            <person name="Groussin M."/>
            <person name="Gibbons S.M."/>
            <person name="Avila-Pacheco J."/>
            <person name="Jiang X."/>
            <person name="Kearney S.M."/>
            <person name="Perrotta A.R."/>
            <person name="Berdy B."/>
            <person name="Zhao S."/>
            <person name="Lieberman T.D."/>
            <person name="Swanson P.K."/>
            <person name="Smith M."/>
            <person name="Roesemann S."/>
            <person name="Alexander J.E."/>
            <person name="Rich S.A."/>
            <person name="Livny J."/>
            <person name="Vlamakis H."/>
            <person name="Clish C."/>
            <person name="Bullock K."/>
            <person name="Deik A."/>
            <person name="Scott J."/>
            <person name="Pierce K.A."/>
            <person name="Xavier R.J."/>
            <person name="Alm E.J."/>
        </authorList>
    </citation>
    <scope>NUCLEOTIDE SEQUENCE [LARGE SCALE GENOMIC DNA]</scope>
    <source>
        <strain evidence="4 5">BIOML-A14</strain>
    </source>
</reference>
<dbReference type="InterPro" id="IPR025400">
    <property type="entry name" value="Lin1244/Lin1753-like_N"/>
</dbReference>
<sequence length="326" mass="37979">MGRNVKKGLDYFPFDVHFFRDIKIRKLIKYQRGKAVTVYALLLCLIYKNGYYMLWDEELPFILSEQTGFEEAYIQEVVKCCLALGLFSKELFDKEKVLTSIGIQERYKRICDDCRRKCEFSEFNLISSEDKRISSEEKPKNSAESTQIKEKEIKEQKIPPQTPPNGVVSSDRGGRITSSPFSEKYFDIKAELRGKPGITENDVWEAMRLAENGKESSIGTGLIKQWLDNPSMCDFYIIIQNLQRMEREGQIRVMSHENYFVYVFLLMNLTKSDADSVRLYIQDPTLFEECKKLIAEIKKGGINQPGRFLLKKLRECQMSINKQNLK</sequence>
<dbReference type="Pfam" id="PF14297">
    <property type="entry name" value="Lin1244_N"/>
    <property type="match status" value="1"/>
</dbReference>
<comment type="caution">
    <text evidence="4">The sequence shown here is derived from an EMBL/GenBank/DDBJ whole genome shotgun (WGS) entry which is preliminary data.</text>
</comment>
<evidence type="ECO:0000313" key="5">
    <source>
        <dbReference type="Proteomes" id="UP000435985"/>
    </source>
</evidence>
<evidence type="ECO:0000256" key="2">
    <source>
        <dbReference type="SAM" id="Phobius"/>
    </source>
</evidence>
<accession>A0A642C5B4</accession>
<feature type="domain" description="Lin1244/Lin1753-like N-terminal" evidence="3">
    <location>
        <begin position="11"/>
        <end position="103"/>
    </location>
</feature>
<evidence type="ECO:0000313" key="4">
    <source>
        <dbReference type="EMBL" id="KAA4643955.1"/>
    </source>
</evidence>
<evidence type="ECO:0000256" key="1">
    <source>
        <dbReference type="SAM" id="MobiDB-lite"/>
    </source>
</evidence>
<keyword evidence="2" id="KW-0812">Transmembrane</keyword>
<feature type="region of interest" description="Disordered" evidence="1">
    <location>
        <begin position="134"/>
        <end position="178"/>
    </location>
</feature>
<dbReference type="EMBL" id="VWFO01000802">
    <property type="protein sequence ID" value="KAA4643955.1"/>
    <property type="molecule type" value="Genomic_DNA"/>
</dbReference>
<keyword evidence="2" id="KW-1133">Transmembrane helix</keyword>
<evidence type="ECO:0000259" key="3">
    <source>
        <dbReference type="Pfam" id="PF14297"/>
    </source>
</evidence>
<feature type="compositionally biased region" description="Basic and acidic residues" evidence="1">
    <location>
        <begin position="134"/>
        <end position="157"/>
    </location>
</feature>
<organism evidence="4 5">
    <name type="scientific">Bacteroides ovatus</name>
    <dbReference type="NCBI Taxonomy" id="28116"/>
    <lineage>
        <taxon>Bacteria</taxon>
        <taxon>Pseudomonadati</taxon>
        <taxon>Bacteroidota</taxon>
        <taxon>Bacteroidia</taxon>
        <taxon>Bacteroidales</taxon>
        <taxon>Bacteroidaceae</taxon>
        <taxon>Bacteroides</taxon>
    </lineage>
</organism>
<protein>
    <submittedName>
        <fullName evidence="4">DUF4373 domain-containing protein</fullName>
    </submittedName>
</protein>
<keyword evidence="2" id="KW-0472">Membrane</keyword>
<name>A0A642C5B4_BACOV</name>
<gene>
    <name evidence="4" type="ORF">F3B98_33670</name>
</gene>